<proteinExistence type="predicted"/>
<dbReference type="GeneID" id="31928196"/>
<evidence type="ECO:0000256" key="1">
    <source>
        <dbReference type="SAM" id="MobiDB-lite"/>
    </source>
</evidence>
<dbReference type="Proteomes" id="UP000007127">
    <property type="component" value="Chromosome"/>
</dbReference>
<feature type="region of interest" description="Disordered" evidence="1">
    <location>
        <begin position="127"/>
        <end position="213"/>
    </location>
</feature>
<accession>A0AB72UF51</accession>
<dbReference type="EMBL" id="CP004388">
    <property type="protein sequence ID" value="AJD52634.1"/>
    <property type="molecule type" value="Genomic_DNA"/>
</dbReference>
<feature type="compositionally biased region" description="Low complexity" evidence="1">
    <location>
        <begin position="67"/>
        <end position="81"/>
    </location>
</feature>
<dbReference type="RefSeq" id="WP_007090410.1">
    <property type="nucleotide sequence ID" value="NZ_CP004388.1"/>
</dbReference>
<feature type="compositionally biased region" description="Pro residues" evidence="1">
    <location>
        <begin position="172"/>
        <end position="182"/>
    </location>
</feature>
<feature type="compositionally biased region" description="Low complexity" evidence="1">
    <location>
        <begin position="160"/>
        <end position="171"/>
    </location>
</feature>
<feature type="region of interest" description="Disordered" evidence="1">
    <location>
        <begin position="50"/>
        <end position="83"/>
    </location>
</feature>
<organism evidence="2 3">
    <name type="scientific">Thalassospira xiamenensis M-5 = DSM 17429</name>
    <dbReference type="NCBI Taxonomy" id="1123366"/>
    <lineage>
        <taxon>Bacteria</taxon>
        <taxon>Pseudomonadati</taxon>
        <taxon>Pseudomonadota</taxon>
        <taxon>Alphaproteobacteria</taxon>
        <taxon>Rhodospirillales</taxon>
        <taxon>Thalassospiraceae</taxon>
        <taxon>Thalassospira</taxon>
    </lineage>
</organism>
<dbReference type="KEGG" id="txi:TH3_12590"/>
<feature type="compositionally biased region" description="Polar residues" evidence="1">
    <location>
        <begin position="56"/>
        <end position="65"/>
    </location>
</feature>
<protein>
    <submittedName>
        <fullName evidence="2">Uncharacterized protein</fullName>
    </submittedName>
</protein>
<evidence type="ECO:0000313" key="2">
    <source>
        <dbReference type="EMBL" id="AJD52634.1"/>
    </source>
</evidence>
<reference evidence="2 3" key="1">
    <citation type="journal article" date="2012" name="J. Bacteriol.">
        <title>Genome sequence of Thalassospira xiamenensis type strain M-5.</title>
        <authorList>
            <person name="Lai Q."/>
            <person name="Shao Z."/>
        </authorList>
    </citation>
    <scope>NUCLEOTIDE SEQUENCE [LARGE SCALE GENOMIC DNA]</scope>
    <source>
        <strain evidence="2 3">M-5</strain>
    </source>
</reference>
<evidence type="ECO:0000313" key="3">
    <source>
        <dbReference type="Proteomes" id="UP000007127"/>
    </source>
</evidence>
<gene>
    <name evidence="2" type="ORF">TH3_12590</name>
</gene>
<name>A0AB72UF51_9PROT</name>
<feature type="compositionally biased region" description="Polar residues" evidence="1">
    <location>
        <begin position="190"/>
        <end position="204"/>
    </location>
</feature>
<sequence length="213" mass="21619">MTSGPNFPGVETASSKKDAVKKAFNQEYQATMKAMANAADRARAQVLNQKLAAGSHAQSSQSTKAVATAPNAPGTNNAPSTPIEPGAMVMIEIANELRRIIVAEIDMRMNHLAGQVEQAIAQSIPPVASNAPSDAKPAAAQPAGSETGIAPQTSQPNIPATPQSNAQNPNAAAPPQPTPSPETAPSENTRPTAPQTANAGSENPPNAAPPADG</sequence>
<dbReference type="AlphaFoldDB" id="A0AB72UF51"/>